<dbReference type="PANTHER" id="PTHR43646:SF2">
    <property type="entry name" value="GLYCOSYLTRANSFERASE 2-LIKE DOMAIN-CONTAINING PROTEIN"/>
    <property type="match status" value="1"/>
</dbReference>
<keyword evidence="4 8" id="KW-0808">Transferase</keyword>
<dbReference type="EMBL" id="FOIA01000003">
    <property type="protein sequence ID" value="SES75301.1"/>
    <property type="molecule type" value="Genomic_DNA"/>
</dbReference>
<feature type="transmembrane region" description="Helical" evidence="6">
    <location>
        <begin position="221"/>
        <end position="247"/>
    </location>
</feature>
<name>A0A1H9Z1B6_9PROT</name>
<evidence type="ECO:0000256" key="6">
    <source>
        <dbReference type="SAM" id="Phobius"/>
    </source>
</evidence>
<reference evidence="9" key="1">
    <citation type="submission" date="2016-10" db="EMBL/GenBank/DDBJ databases">
        <authorList>
            <person name="Varghese N."/>
            <person name="Submissions S."/>
        </authorList>
    </citation>
    <scope>NUCLEOTIDE SEQUENCE [LARGE SCALE GENOMIC DNA]</scope>
    <source>
        <strain evidence="9">Nm71</strain>
    </source>
</reference>
<keyword evidence="6" id="KW-0812">Transmembrane</keyword>
<dbReference type="Pfam" id="PF26314">
    <property type="entry name" value="MptA_B_family"/>
    <property type="match status" value="1"/>
</dbReference>
<evidence type="ECO:0000313" key="8">
    <source>
        <dbReference type="EMBL" id="SES75301.1"/>
    </source>
</evidence>
<evidence type="ECO:0000256" key="4">
    <source>
        <dbReference type="ARBA" id="ARBA00022679"/>
    </source>
</evidence>
<feature type="transmembrane region" description="Helical" evidence="6">
    <location>
        <begin position="365"/>
        <end position="385"/>
    </location>
</feature>
<evidence type="ECO:0000259" key="7">
    <source>
        <dbReference type="Pfam" id="PF00535"/>
    </source>
</evidence>
<feature type="transmembrane region" description="Helical" evidence="6">
    <location>
        <begin position="33"/>
        <end position="52"/>
    </location>
</feature>
<dbReference type="GO" id="GO:0016757">
    <property type="term" value="F:glycosyltransferase activity"/>
    <property type="evidence" value="ECO:0007669"/>
    <property type="project" value="UniProtKB-KW"/>
</dbReference>
<dbReference type="OrthoDB" id="5291101at2"/>
<feature type="transmembrane region" description="Helical" evidence="6">
    <location>
        <begin position="7"/>
        <end position="27"/>
    </location>
</feature>
<evidence type="ECO:0000313" key="9">
    <source>
        <dbReference type="Proteomes" id="UP000199345"/>
    </source>
</evidence>
<dbReference type="PANTHER" id="PTHR43646">
    <property type="entry name" value="GLYCOSYLTRANSFERASE"/>
    <property type="match status" value="1"/>
</dbReference>
<dbReference type="InterPro" id="IPR001173">
    <property type="entry name" value="Glyco_trans_2-like"/>
</dbReference>
<gene>
    <name evidence="8" type="ORF">SAMN05216326_10347</name>
</gene>
<dbReference type="RefSeq" id="WP_090655905.1">
    <property type="nucleotide sequence ID" value="NZ_FOIA01000003.1"/>
</dbReference>
<feature type="transmembrane region" description="Helical" evidence="6">
    <location>
        <begin position="64"/>
        <end position="81"/>
    </location>
</feature>
<keyword evidence="2" id="KW-1003">Cell membrane</keyword>
<protein>
    <submittedName>
        <fullName evidence="8">Glycosyl transferase family 2</fullName>
    </submittedName>
</protein>
<keyword evidence="5 6" id="KW-0472">Membrane</keyword>
<dbReference type="InterPro" id="IPR029044">
    <property type="entry name" value="Nucleotide-diphossugar_trans"/>
</dbReference>
<keyword evidence="9" id="KW-1185">Reference proteome</keyword>
<proteinExistence type="predicted"/>
<dbReference type="Pfam" id="PF00535">
    <property type="entry name" value="Glycos_transf_2"/>
    <property type="match status" value="1"/>
</dbReference>
<feature type="transmembrane region" description="Helical" evidence="6">
    <location>
        <begin position="254"/>
        <end position="277"/>
    </location>
</feature>
<feature type="transmembrane region" description="Helical" evidence="6">
    <location>
        <begin position="397"/>
        <end position="417"/>
    </location>
</feature>
<sequence length="662" mass="74390">MTQIRMVGFAGSLVLVVFAAILHWTPWAVADRASLTIVSYGFLFTGFMGAWLSFPDGFSINRKIAVIMLISLVARMLMAGVPESDDVYRYLWEGKIVRAGESPYRFVADHAHYAVYRDVYWEKMNHRDKLTAYPPLAELIFAAVSSLAYSPWAFKLVFIIADLCVVALLVLMLRRYALDVRNVLIYALNPLTLFAFAGEAHFDVLMILAIMLSVFCAERRAYAGAWLFLGMAIQIKVIAIVLIPFFLWRCNWRYCWLLLVPLLVPSLYFLGTLHNMLQGLWEFGGMNAFNGPVHSVINVALQGQTVWSIFIVAVLFGLIMLSTIRISKNPVKAAYLLISALVLLSPVVHYWYILWIIPFVALYPALSWLVLSFTSGLYFVSLYSVQQEAAWHLPEWAMWWMWLPFLLVLVYELRFFAVSGLQPETDWGTPKTLAIIIPALNEQDRIKACLAAVCSLNPPADEVIVCDGGSIDLTPALARQMGASVVNSPPGRGTQILAGVRHSHSDVVLVLHADCVCEKPVGQRILDVLKCNPDVVGGAVGQRFTGSGIYLLVIEMLNDARARLGGASFGDQGQFFRTAAINRAGGYPGYPLMEDVELSLRMMRVGRTVLLDGGIHNSARQWQQGSMKRIWLILKLVAVFRWNRLLRRDVTQKLYAIYYNRK</sequence>
<feature type="transmembrane region" description="Helical" evidence="6">
    <location>
        <begin position="333"/>
        <end position="353"/>
    </location>
</feature>
<feature type="transmembrane region" description="Helical" evidence="6">
    <location>
        <begin position="297"/>
        <end position="321"/>
    </location>
</feature>
<organism evidence="8 9">
    <name type="scientific">Nitrosomonas marina</name>
    <dbReference type="NCBI Taxonomy" id="917"/>
    <lineage>
        <taxon>Bacteria</taxon>
        <taxon>Pseudomonadati</taxon>
        <taxon>Pseudomonadota</taxon>
        <taxon>Betaproteobacteria</taxon>
        <taxon>Nitrosomonadales</taxon>
        <taxon>Nitrosomonadaceae</taxon>
        <taxon>Nitrosomonas</taxon>
    </lineage>
</organism>
<dbReference type="Gene3D" id="3.90.550.10">
    <property type="entry name" value="Spore Coat Polysaccharide Biosynthesis Protein SpsA, Chain A"/>
    <property type="match status" value="1"/>
</dbReference>
<comment type="subcellular location">
    <subcellularLocation>
        <location evidence="1">Cell membrane</location>
    </subcellularLocation>
</comment>
<feature type="domain" description="Glycosyltransferase 2-like" evidence="7">
    <location>
        <begin position="435"/>
        <end position="556"/>
    </location>
</feature>
<dbReference type="GO" id="GO:0005886">
    <property type="term" value="C:plasma membrane"/>
    <property type="evidence" value="ECO:0007669"/>
    <property type="project" value="UniProtKB-SubCell"/>
</dbReference>
<evidence type="ECO:0000256" key="1">
    <source>
        <dbReference type="ARBA" id="ARBA00004236"/>
    </source>
</evidence>
<feature type="transmembrane region" description="Helical" evidence="6">
    <location>
        <begin position="183"/>
        <end position="215"/>
    </location>
</feature>
<accession>A0A1H9Z1B6</accession>
<dbReference type="AlphaFoldDB" id="A0A1H9Z1B6"/>
<dbReference type="Proteomes" id="UP000199345">
    <property type="component" value="Unassembled WGS sequence"/>
</dbReference>
<keyword evidence="6" id="KW-1133">Transmembrane helix</keyword>
<dbReference type="SUPFAM" id="SSF53448">
    <property type="entry name" value="Nucleotide-diphospho-sugar transferases"/>
    <property type="match status" value="1"/>
</dbReference>
<keyword evidence="3" id="KW-0328">Glycosyltransferase</keyword>
<evidence type="ECO:0000256" key="2">
    <source>
        <dbReference type="ARBA" id="ARBA00022475"/>
    </source>
</evidence>
<feature type="transmembrane region" description="Helical" evidence="6">
    <location>
        <begin position="152"/>
        <end position="171"/>
    </location>
</feature>
<evidence type="ECO:0000256" key="5">
    <source>
        <dbReference type="ARBA" id="ARBA00023136"/>
    </source>
</evidence>
<evidence type="ECO:0000256" key="3">
    <source>
        <dbReference type="ARBA" id="ARBA00022676"/>
    </source>
</evidence>